<sequence>MSSQITDPTLARGIPLLNYNAATALSLTLTPNQVEAMCARLLPIKKLSISQSARTQFPFEIDFKNGKMHIGNTAVTSFKSDEEIGVCEMSNGPSSSVKTTDLSAPIVGQLTLSRGLEEVASDLRRATEAEKMKKKERSIIVIDAPIVTGKKSRASGAVSLTKKVTTSRVVSSQINPSKPDSSQCSTPSSSTTLPTASNSTINNPDFNSLRSRLLHFIATVARPKEVAIFEFINAGQATDSEADVRKTFDEIAQEIPGPKKSDPAYWKWDLKSDLWFELRPFRFPGYTSDERTQASRRARIYSRISPQNPVWEHFSMSVGPSALATAAGVVGPGGGIVFSVKNKRAAAKPRIPKMGSASKASLEDEKEPSPKRSLPANGSTRKRKLVDLELELASDNEEGEVPSKGSKRRRIIGLPKVSKHDTSEIMKKAPATEKDTVGLSTSKRESQRIKVAAAASSHPTNSERDDEKERVYRNREKGKERVIYKESGREREKRGMEKSGSDSEKERPPFNHLRTEIDGTKESVDRIKDNKGPARVKRKRRAPSFSSDDEKDETQPPGPKRTATPTSRSTFMNTTTSKANVTTKHQSMSEPVVLSNSKEGLEYQYGMYYGKYLHITSQFYAEKAKVEAAFALDNGENTVGEGSDLMDIRKLWGLCEEYHQTKMELERIRKAHRDLDANAL</sequence>
<name>A0AAV5ASX6_9AGAM</name>
<evidence type="ECO:0000313" key="3">
    <source>
        <dbReference type="Proteomes" id="UP001050691"/>
    </source>
</evidence>
<gene>
    <name evidence="2" type="ORF">Clacol_010123</name>
</gene>
<comment type="caution">
    <text evidence="2">The sequence shown here is derived from an EMBL/GenBank/DDBJ whole genome shotgun (WGS) entry which is preliminary data.</text>
</comment>
<organism evidence="2 3">
    <name type="scientific">Clathrus columnatus</name>
    <dbReference type="NCBI Taxonomy" id="1419009"/>
    <lineage>
        <taxon>Eukaryota</taxon>
        <taxon>Fungi</taxon>
        <taxon>Dikarya</taxon>
        <taxon>Basidiomycota</taxon>
        <taxon>Agaricomycotina</taxon>
        <taxon>Agaricomycetes</taxon>
        <taxon>Phallomycetidae</taxon>
        <taxon>Phallales</taxon>
        <taxon>Clathraceae</taxon>
        <taxon>Clathrus</taxon>
    </lineage>
</organism>
<feature type="compositionally biased region" description="Basic and acidic residues" evidence="1">
    <location>
        <begin position="461"/>
        <end position="532"/>
    </location>
</feature>
<protein>
    <submittedName>
        <fullName evidence="2">Uncharacterized protein</fullName>
    </submittedName>
</protein>
<feature type="region of interest" description="Disordered" evidence="1">
    <location>
        <begin position="395"/>
        <end position="574"/>
    </location>
</feature>
<dbReference type="Gene3D" id="1.10.10.2670">
    <property type="entry name" value="E3 ubiquitin-protein ligase"/>
    <property type="match status" value="1"/>
</dbReference>
<keyword evidence="3" id="KW-1185">Reference proteome</keyword>
<proteinExistence type="predicted"/>
<dbReference type="Proteomes" id="UP001050691">
    <property type="component" value="Unassembled WGS sequence"/>
</dbReference>
<feature type="compositionally biased region" description="Low complexity" evidence="1">
    <location>
        <begin position="177"/>
        <end position="200"/>
    </location>
</feature>
<feature type="compositionally biased region" description="Polar residues" evidence="1">
    <location>
        <begin position="563"/>
        <end position="574"/>
    </location>
</feature>
<feature type="region of interest" description="Disordered" evidence="1">
    <location>
        <begin position="347"/>
        <end position="382"/>
    </location>
</feature>
<feature type="compositionally biased region" description="Basic and acidic residues" evidence="1">
    <location>
        <begin position="361"/>
        <end position="370"/>
    </location>
</feature>
<evidence type="ECO:0000256" key="1">
    <source>
        <dbReference type="SAM" id="MobiDB-lite"/>
    </source>
</evidence>
<dbReference type="InterPro" id="IPR042065">
    <property type="entry name" value="E3_ELL-like"/>
</dbReference>
<feature type="region of interest" description="Disordered" evidence="1">
    <location>
        <begin position="170"/>
        <end position="204"/>
    </location>
</feature>
<dbReference type="EMBL" id="BPWL01000011">
    <property type="protein sequence ID" value="GJJ15845.1"/>
    <property type="molecule type" value="Genomic_DNA"/>
</dbReference>
<dbReference type="AlphaFoldDB" id="A0AAV5ASX6"/>
<accession>A0AAV5ASX6</accession>
<feature type="compositionally biased region" description="Basic and acidic residues" evidence="1">
    <location>
        <begin position="418"/>
        <end position="448"/>
    </location>
</feature>
<reference evidence="2" key="1">
    <citation type="submission" date="2021-10" db="EMBL/GenBank/DDBJ databases">
        <title>De novo Genome Assembly of Clathrus columnatus (Basidiomycota, Fungi) Using Illumina and Nanopore Sequence Data.</title>
        <authorList>
            <person name="Ogiso-Tanaka E."/>
            <person name="Itagaki H."/>
            <person name="Hosoya T."/>
            <person name="Hosaka K."/>
        </authorList>
    </citation>
    <scope>NUCLEOTIDE SEQUENCE</scope>
    <source>
        <strain evidence="2">MO-923</strain>
    </source>
</reference>
<evidence type="ECO:0000313" key="2">
    <source>
        <dbReference type="EMBL" id="GJJ15845.1"/>
    </source>
</evidence>